<name>F8N823_9BACT</name>
<proteinExistence type="predicted"/>
<dbReference type="RefSeq" id="WP_007573586.1">
    <property type="nucleotide sequence ID" value="NZ_BPTS01000001.1"/>
</dbReference>
<reference evidence="2" key="1">
    <citation type="journal article" date="2011" name="Stand. Genomic Sci.">
        <title>Non-contiguous finished genome sequence of the opportunistic oral pathogen Prevotella multisaccharivorax type strain (PPPA20).</title>
        <authorList>
            <person name="Pati A."/>
            <person name="Gronow S."/>
            <person name="Lu M."/>
            <person name="Lapidus A."/>
            <person name="Nolan M."/>
            <person name="Lucas S."/>
            <person name="Hammon N."/>
            <person name="Deshpande S."/>
            <person name="Cheng J.F."/>
            <person name="Tapia R."/>
            <person name="Han C."/>
            <person name="Goodwin L."/>
            <person name="Pitluck S."/>
            <person name="Liolios K."/>
            <person name="Pagani I."/>
            <person name="Mavromatis K."/>
            <person name="Mikhailova N."/>
            <person name="Huntemann M."/>
            <person name="Chen A."/>
            <person name="Palaniappan K."/>
            <person name="Land M."/>
            <person name="Hauser L."/>
            <person name="Detter J.C."/>
            <person name="Brambilla E.M."/>
            <person name="Rohde M."/>
            <person name="Goker M."/>
            <person name="Woyke T."/>
            <person name="Bristow J."/>
            <person name="Eisen J.A."/>
            <person name="Markowitz V."/>
            <person name="Hugenholtz P."/>
            <person name="Kyrpides N.C."/>
            <person name="Klenk H.P."/>
            <person name="Ivanova N."/>
        </authorList>
    </citation>
    <scope>NUCLEOTIDE SEQUENCE [LARGE SCALE GENOMIC DNA]</scope>
    <source>
        <strain evidence="2">DSM 17128</strain>
    </source>
</reference>
<dbReference type="HOGENOM" id="CLU_2082702_0_0_10"/>
<dbReference type="EMBL" id="GL945017">
    <property type="protein sequence ID" value="EGN56461.1"/>
    <property type="molecule type" value="Genomic_DNA"/>
</dbReference>
<protein>
    <submittedName>
        <fullName evidence="1">Uncharacterized protein</fullName>
    </submittedName>
</protein>
<keyword evidence="2" id="KW-1185">Reference proteome</keyword>
<dbReference type="STRING" id="688246.Premu_1019"/>
<dbReference type="OrthoDB" id="1520931at2"/>
<evidence type="ECO:0000313" key="1">
    <source>
        <dbReference type="EMBL" id="EGN56461.1"/>
    </source>
</evidence>
<dbReference type="Gene3D" id="2.60.40.3080">
    <property type="match status" value="1"/>
</dbReference>
<dbReference type="Proteomes" id="UP000002772">
    <property type="component" value="Unassembled WGS sequence"/>
</dbReference>
<evidence type="ECO:0000313" key="2">
    <source>
        <dbReference type="Proteomes" id="UP000002772"/>
    </source>
</evidence>
<dbReference type="AlphaFoldDB" id="F8N823"/>
<accession>F8N823</accession>
<sequence>MKRILLLSLLALMCCVSVYPKPVVLRRSGLFQRGGMRMPSATRVKVDYDDSVVNVHIQRYYGMVWMYIYDTKGSIVGSTAANIDGDGAIALNAQSLAEGEYTVSIALSNVTYEGILLFFK</sequence>
<organism evidence="1 2">
    <name type="scientific">Hallella multisaccharivorax DSM 17128</name>
    <dbReference type="NCBI Taxonomy" id="688246"/>
    <lineage>
        <taxon>Bacteria</taxon>
        <taxon>Pseudomonadati</taxon>
        <taxon>Bacteroidota</taxon>
        <taxon>Bacteroidia</taxon>
        <taxon>Bacteroidales</taxon>
        <taxon>Prevotellaceae</taxon>
        <taxon>Hallella</taxon>
    </lineage>
</organism>
<gene>
    <name evidence="1" type="ORF">Premu_1019</name>
</gene>